<evidence type="ECO:0000256" key="1">
    <source>
        <dbReference type="SAM" id="MobiDB-lite"/>
    </source>
</evidence>
<evidence type="ECO:0000313" key="3">
    <source>
        <dbReference type="EMBL" id="NKZ37696.1"/>
    </source>
</evidence>
<protein>
    <submittedName>
        <fullName evidence="3">DUF58 domain-containing protein</fullName>
    </submittedName>
</protein>
<reference evidence="3 4" key="1">
    <citation type="journal article" date="2017" name="Int. J. Syst. Evol. Microbiol.">
        <title>Oleiagrimonas citrea sp. nov., a marine bacterium isolated from tidal flat sediment and emended description of the genus Oleiagrimonas Fang et al. 2015 and Oleiagrimonas soli.</title>
        <authorList>
            <person name="Yang S.H."/>
            <person name="Seo H.S."/>
            <person name="Seong C.N."/>
            <person name="Kwon K.K."/>
        </authorList>
    </citation>
    <scope>NUCLEOTIDE SEQUENCE [LARGE SCALE GENOMIC DNA]</scope>
    <source>
        <strain evidence="3 4">MEBiC09124</strain>
    </source>
</reference>
<evidence type="ECO:0000256" key="2">
    <source>
        <dbReference type="SAM" id="Phobius"/>
    </source>
</evidence>
<name>A0A846ZH14_9GAMM</name>
<feature type="transmembrane region" description="Helical" evidence="2">
    <location>
        <begin position="77"/>
        <end position="97"/>
    </location>
</feature>
<accession>A0A846ZH14</accession>
<organism evidence="3 4">
    <name type="scientific">Oleiagrimonas citrea</name>
    <dbReference type="NCBI Taxonomy" id="1665687"/>
    <lineage>
        <taxon>Bacteria</taxon>
        <taxon>Pseudomonadati</taxon>
        <taxon>Pseudomonadota</taxon>
        <taxon>Gammaproteobacteria</taxon>
        <taxon>Lysobacterales</taxon>
        <taxon>Rhodanobacteraceae</taxon>
        <taxon>Oleiagrimonas</taxon>
    </lineage>
</organism>
<gene>
    <name evidence="3" type="ORF">HF690_01850</name>
</gene>
<proteinExistence type="predicted"/>
<feature type="transmembrane region" description="Helical" evidence="2">
    <location>
        <begin position="48"/>
        <end position="71"/>
    </location>
</feature>
<feature type="compositionally biased region" description="Basic and acidic residues" evidence="1">
    <location>
        <begin position="211"/>
        <end position="228"/>
    </location>
</feature>
<dbReference type="PANTHER" id="PTHR34351">
    <property type="entry name" value="SLR1927 PROTEIN-RELATED"/>
    <property type="match status" value="1"/>
</dbReference>
<keyword evidence="2" id="KW-1133">Transmembrane helix</keyword>
<keyword evidence="4" id="KW-1185">Reference proteome</keyword>
<comment type="caution">
    <text evidence="3">The sequence shown here is derived from an EMBL/GenBank/DDBJ whole genome shotgun (WGS) entry which is preliminary data.</text>
</comment>
<feature type="region of interest" description="Disordered" evidence="1">
    <location>
        <begin position="204"/>
        <end position="228"/>
    </location>
</feature>
<dbReference type="Proteomes" id="UP000541636">
    <property type="component" value="Unassembled WGS sequence"/>
</dbReference>
<dbReference type="PANTHER" id="PTHR34351:SF1">
    <property type="entry name" value="SLR1927 PROTEIN"/>
    <property type="match status" value="1"/>
</dbReference>
<sequence length="328" mass="36636">MSPVDTDGSEQAAVRFARLRQRIERHLPALTRMKRPETLPIELGRRRIYILPTGFGVGFATVLLVMLVGALNYANNSALLLTCLLGGIAVNSMLTAFRDLDGLRVCAIRAEPARAGENLSVQVRLDAGGRPRTALQLDGFGGHVHASFARADESVTLSLPTRSRGWMKLPRIRASTTWPFGLFRAWSWLHPDIALLVYPAPETDGPPAEGIDEHTSRRSPRDGDELAGLRDYRAGDPIKHIAWKLSARHHDLLVRELDRPDARDARMLDWQRIRGLSYEQRIARLARWVIEAHAHGERWTLRLPDTTLGPGSGSEHYHRCMSALALLP</sequence>
<keyword evidence="2" id="KW-0472">Membrane</keyword>
<evidence type="ECO:0000313" key="4">
    <source>
        <dbReference type="Proteomes" id="UP000541636"/>
    </source>
</evidence>
<dbReference type="RefSeq" id="WP_168608252.1">
    <property type="nucleotide sequence ID" value="NZ_JAAZQD010000001.1"/>
</dbReference>
<dbReference type="AlphaFoldDB" id="A0A846ZH14"/>
<dbReference type="EMBL" id="JAAZQD010000001">
    <property type="protein sequence ID" value="NKZ37696.1"/>
    <property type="molecule type" value="Genomic_DNA"/>
</dbReference>
<keyword evidence="2" id="KW-0812">Transmembrane</keyword>